<sequence>MMFATREELKALLKECIREVLTEEGISQGQDIPPVMTVEQAAQVLSLPKDTVYDHLNAGVIRGTKQGKRWFVSREAVQDFVAGRVTPVITKFSPRKKAL</sequence>
<keyword evidence="3" id="KW-1185">Reference proteome</keyword>
<feature type="domain" description="Helix-turn-helix" evidence="1">
    <location>
        <begin position="35"/>
        <end position="84"/>
    </location>
</feature>
<dbReference type="InterPro" id="IPR041657">
    <property type="entry name" value="HTH_17"/>
</dbReference>
<evidence type="ECO:0000313" key="3">
    <source>
        <dbReference type="Proteomes" id="UP000321306"/>
    </source>
</evidence>
<dbReference type="NCBIfam" id="TIGR01764">
    <property type="entry name" value="excise"/>
    <property type="match status" value="1"/>
</dbReference>
<reference evidence="2 3" key="1">
    <citation type="submission" date="2019-07" db="EMBL/GenBank/DDBJ databases">
        <title>Whole genome shotgun sequence of Deinococcus cellulosilyticus NBRC 106333.</title>
        <authorList>
            <person name="Hosoyama A."/>
            <person name="Uohara A."/>
            <person name="Ohji S."/>
            <person name="Ichikawa N."/>
        </authorList>
    </citation>
    <scope>NUCLEOTIDE SEQUENCE [LARGE SCALE GENOMIC DNA]</scope>
    <source>
        <strain evidence="2 3">NBRC 106333</strain>
    </source>
</reference>
<dbReference type="Pfam" id="PF12728">
    <property type="entry name" value="HTH_17"/>
    <property type="match status" value="1"/>
</dbReference>
<dbReference type="InterPro" id="IPR010093">
    <property type="entry name" value="SinI_DNA-bd"/>
</dbReference>
<dbReference type="GO" id="GO:0003677">
    <property type="term" value="F:DNA binding"/>
    <property type="evidence" value="ECO:0007669"/>
    <property type="project" value="InterPro"/>
</dbReference>
<dbReference type="EMBL" id="BJXB01000005">
    <property type="protein sequence ID" value="GEM45873.1"/>
    <property type="molecule type" value="Genomic_DNA"/>
</dbReference>
<name>A0A511MZ53_DEIC1</name>
<dbReference type="AlphaFoldDB" id="A0A511MZ53"/>
<protein>
    <recommendedName>
        <fullName evidence="1">Helix-turn-helix domain-containing protein</fullName>
    </recommendedName>
</protein>
<evidence type="ECO:0000313" key="2">
    <source>
        <dbReference type="EMBL" id="GEM45873.1"/>
    </source>
</evidence>
<dbReference type="Proteomes" id="UP000321306">
    <property type="component" value="Unassembled WGS sequence"/>
</dbReference>
<organism evidence="2 3">
    <name type="scientific">Deinococcus cellulosilyticus (strain DSM 18568 / NBRC 106333 / KACC 11606 / 5516J-15)</name>
    <dbReference type="NCBI Taxonomy" id="1223518"/>
    <lineage>
        <taxon>Bacteria</taxon>
        <taxon>Thermotogati</taxon>
        <taxon>Deinococcota</taxon>
        <taxon>Deinococci</taxon>
        <taxon>Deinococcales</taxon>
        <taxon>Deinococcaceae</taxon>
        <taxon>Deinococcus</taxon>
    </lineage>
</organism>
<comment type="caution">
    <text evidence="2">The sequence shown here is derived from an EMBL/GenBank/DDBJ whole genome shotgun (WGS) entry which is preliminary data.</text>
</comment>
<evidence type="ECO:0000259" key="1">
    <source>
        <dbReference type="Pfam" id="PF12728"/>
    </source>
</evidence>
<dbReference type="OrthoDB" id="9806039at2"/>
<dbReference type="RefSeq" id="WP_146883549.1">
    <property type="nucleotide sequence ID" value="NZ_BJXB01000005.1"/>
</dbReference>
<proteinExistence type="predicted"/>
<gene>
    <name evidence="2" type="ORF">DC3_15080</name>
</gene>
<accession>A0A511MZ53</accession>